<dbReference type="InterPro" id="IPR052336">
    <property type="entry name" value="MlaD_Phospholipid_Transporter"/>
</dbReference>
<dbReference type="InterPro" id="IPR005693">
    <property type="entry name" value="Mce"/>
</dbReference>
<dbReference type="PANTHER" id="PTHR33371:SF4">
    <property type="entry name" value="INTERMEMBRANE PHOSPHOLIPID TRANSPORT SYSTEM BINDING PROTEIN MLAD"/>
    <property type="match status" value="1"/>
</dbReference>
<dbReference type="Pfam" id="PF02470">
    <property type="entry name" value="MlaD"/>
    <property type="match status" value="1"/>
</dbReference>
<evidence type="ECO:0000313" key="4">
    <source>
        <dbReference type="Proteomes" id="UP001501598"/>
    </source>
</evidence>
<evidence type="ECO:0000313" key="3">
    <source>
        <dbReference type="EMBL" id="GAA4546465.1"/>
    </source>
</evidence>
<proteinExistence type="predicted"/>
<dbReference type="PANTHER" id="PTHR33371">
    <property type="entry name" value="INTERMEMBRANE PHOSPHOLIPID TRANSPORT SYSTEM BINDING PROTEIN MLAD-RELATED"/>
    <property type="match status" value="1"/>
</dbReference>
<dbReference type="Pfam" id="PF11887">
    <property type="entry name" value="Mce4_CUP1"/>
    <property type="match status" value="1"/>
</dbReference>
<dbReference type="NCBIfam" id="TIGR00996">
    <property type="entry name" value="Mtu_fam_mce"/>
    <property type="match status" value="1"/>
</dbReference>
<sequence>MSGTSRSLKWAAVAVAVVLVASVALVLTQAGTKTVVADFDQTVSLYAGDEVRVLGVQVGTIDDVEALPDKVRVTMSYDSGIDLPDTAQAAVIAPSLVGIRYIQLTPAYTGGPALADGAEIPLSRTVSPVEWDRIKNQLTAVAEALGPQPDGENPLTGPVTRALDTTTANLDGQGQAINDTLTSLSGAITTLSDGREDLFGTVRNLGTFVTALRDADEQVGRFNTQLSDVSQVLADNRESLGVTLATIDRTVPIIEGFVSDVRGPLQDNLKTLGVVAKEVSDHRQALADILQVAPGAVSNFANIVDDQSGAVTGALGVTNLQDPAAFVCDAAAAVAPGGPADPTAANACRNSLGGMLDVFRMPNLPVQANPLQRGGGPANSGLPQLLVPIPEAN</sequence>
<comment type="caution">
    <text evidence="3">The sequence shown here is derived from an EMBL/GenBank/DDBJ whole genome shotgun (WGS) entry which is preliminary data.</text>
</comment>
<gene>
    <name evidence="3" type="ORF">GCM10023175_28730</name>
</gene>
<feature type="domain" description="Mce/MlaD" evidence="1">
    <location>
        <begin position="32"/>
        <end position="106"/>
    </location>
</feature>
<dbReference type="InterPro" id="IPR024516">
    <property type="entry name" value="Mce_C"/>
</dbReference>
<dbReference type="Proteomes" id="UP001501598">
    <property type="component" value="Unassembled WGS sequence"/>
</dbReference>
<dbReference type="InterPro" id="IPR003399">
    <property type="entry name" value="Mce/MlaD"/>
</dbReference>
<reference evidence="4" key="1">
    <citation type="journal article" date="2019" name="Int. J. Syst. Evol. Microbiol.">
        <title>The Global Catalogue of Microorganisms (GCM) 10K type strain sequencing project: providing services to taxonomists for standard genome sequencing and annotation.</title>
        <authorList>
            <consortium name="The Broad Institute Genomics Platform"/>
            <consortium name="The Broad Institute Genome Sequencing Center for Infectious Disease"/>
            <person name="Wu L."/>
            <person name="Ma J."/>
        </authorList>
    </citation>
    <scope>NUCLEOTIDE SEQUENCE [LARGE SCALE GENOMIC DNA]</scope>
    <source>
        <strain evidence="4">JCM 17906</strain>
    </source>
</reference>
<name>A0ABP8RRS7_9PSEU</name>
<protein>
    <submittedName>
        <fullName evidence="3">MCE family protein</fullName>
    </submittedName>
</protein>
<evidence type="ECO:0000259" key="1">
    <source>
        <dbReference type="Pfam" id="PF02470"/>
    </source>
</evidence>
<keyword evidence="4" id="KW-1185">Reference proteome</keyword>
<organism evidence="3 4">
    <name type="scientific">Pseudonocardia xishanensis</name>
    <dbReference type="NCBI Taxonomy" id="630995"/>
    <lineage>
        <taxon>Bacteria</taxon>
        <taxon>Bacillati</taxon>
        <taxon>Actinomycetota</taxon>
        <taxon>Actinomycetes</taxon>
        <taxon>Pseudonocardiales</taxon>
        <taxon>Pseudonocardiaceae</taxon>
        <taxon>Pseudonocardia</taxon>
    </lineage>
</organism>
<dbReference type="EMBL" id="BAABGT010000032">
    <property type="protein sequence ID" value="GAA4546465.1"/>
    <property type="molecule type" value="Genomic_DNA"/>
</dbReference>
<feature type="domain" description="Mammalian cell entry C-terminal" evidence="2">
    <location>
        <begin position="113"/>
        <end position="291"/>
    </location>
</feature>
<accession>A0ABP8RRS7</accession>
<dbReference type="RefSeq" id="WP_345417356.1">
    <property type="nucleotide sequence ID" value="NZ_BAABGT010000032.1"/>
</dbReference>
<evidence type="ECO:0000259" key="2">
    <source>
        <dbReference type="Pfam" id="PF11887"/>
    </source>
</evidence>